<name>A0A2W5S993_CERSP</name>
<organism evidence="2 3">
    <name type="scientific">Cereibacter sphaeroides</name>
    <name type="common">Rhodobacter sphaeroides</name>
    <dbReference type="NCBI Taxonomy" id="1063"/>
    <lineage>
        <taxon>Bacteria</taxon>
        <taxon>Pseudomonadati</taxon>
        <taxon>Pseudomonadota</taxon>
        <taxon>Alphaproteobacteria</taxon>
        <taxon>Rhodobacterales</taxon>
        <taxon>Paracoccaceae</taxon>
        <taxon>Cereibacter</taxon>
    </lineage>
</organism>
<evidence type="ECO:0000313" key="2">
    <source>
        <dbReference type="EMBL" id="PZQ95655.1"/>
    </source>
</evidence>
<dbReference type="Gene3D" id="3.20.20.150">
    <property type="entry name" value="Divalent-metal-dependent TIM barrel enzymes"/>
    <property type="match status" value="1"/>
</dbReference>
<dbReference type="InterPro" id="IPR036237">
    <property type="entry name" value="Xyl_isomerase-like_sf"/>
</dbReference>
<keyword evidence="2" id="KW-0413">Isomerase</keyword>
<dbReference type="GO" id="GO:0016853">
    <property type="term" value="F:isomerase activity"/>
    <property type="evidence" value="ECO:0007669"/>
    <property type="project" value="UniProtKB-KW"/>
</dbReference>
<dbReference type="AlphaFoldDB" id="A0A2W5S993"/>
<sequence>MFSYQLYTSRNHPPLVETLKMAADIGFDGIEGYGGVYADDAQVADLAANLSRFGLTMPTAHFGIDQLEKSPEKVLDIAKKLGIKRIYCPYIVPEDRPNDAAGWKAWGARLGKAAKPFRAAGYGFGWHNHDFEVTALPDGTFPQDAIFAGDPDLQWEIDVAWVTRGGADPVKWIEKYAPRITAAHIKDIAPKGQNLNEDGWADVGHGTIDWAPIWAALKKTPCDVFILEHDNPSEPARFARRSLETARTF</sequence>
<evidence type="ECO:0000259" key="1">
    <source>
        <dbReference type="Pfam" id="PF01261"/>
    </source>
</evidence>
<comment type="caution">
    <text evidence="2">The sequence shown here is derived from an EMBL/GenBank/DDBJ whole genome shotgun (WGS) entry which is preliminary data.</text>
</comment>
<dbReference type="Pfam" id="PF01261">
    <property type="entry name" value="AP_endonuc_2"/>
    <property type="match status" value="1"/>
</dbReference>
<feature type="domain" description="Xylose isomerase-like TIM barrel" evidence="1">
    <location>
        <begin position="20"/>
        <end position="244"/>
    </location>
</feature>
<accession>A0A2W5S993</accession>
<proteinExistence type="predicted"/>
<reference evidence="2 3" key="1">
    <citation type="submission" date="2017-08" db="EMBL/GenBank/DDBJ databases">
        <title>Infants hospitalized years apart are colonized by the same room-sourced microbial strains.</title>
        <authorList>
            <person name="Brooks B."/>
            <person name="Olm M.R."/>
            <person name="Firek B.A."/>
            <person name="Baker R."/>
            <person name="Thomas B.C."/>
            <person name="Morowitz M.J."/>
            <person name="Banfield J.F."/>
        </authorList>
    </citation>
    <scope>NUCLEOTIDE SEQUENCE [LARGE SCALE GENOMIC DNA]</scope>
    <source>
        <strain evidence="2">S2_003_000_R2_11</strain>
    </source>
</reference>
<dbReference type="PANTHER" id="PTHR12110">
    <property type="entry name" value="HYDROXYPYRUVATE ISOMERASE"/>
    <property type="match status" value="1"/>
</dbReference>
<protein>
    <submittedName>
        <fullName evidence="2">Xylose isomerase</fullName>
    </submittedName>
</protein>
<dbReference type="InterPro" id="IPR013022">
    <property type="entry name" value="Xyl_isomerase-like_TIM-brl"/>
</dbReference>
<gene>
    <name evidence="2" type="ORF">DI533_18615</name>
</gene>
<evidence type="ECO:0000313" key="3">
    <source>
        <dbReference type="Proteomes" id="UP000248975"/>
    </source>
</evidence>
<dbReference type="SUPFAM" id="SSF51658">
    <property type="entry name" value="Xylose isomerase-like"/>
    <property type="match status" value="1"/>
</dbReference>
<dbReference type="PANTHER" id="PTHR12110:SF41">
    <property type="entry name" value="INOSOSE DEHYDRATASE"/>
    <property type="match status" value="1"/>
</dbReference>
<dbReference type="Proteomes" id="UP000248975">
    <property type="component" value="Unassembled WGS sequence"/>
</dbReference>
<dbReference type="EMBL" id="QFQS01000006">
    <property type="protein sequence ID" value="PZQ95655.1"/>
    <property type="molecule type" value="Genomic_DNA"/>
</dbReference>
<dbReference type="InterPro" id="IPR050312">
    <property type="entry name" value="IolE/XylAMocC-like"/>
</dbReference>